<dbReference type="AlphaFoldDB" id="A0A1V9XVQ7"/>
<evidence type="ECO:0000256" key="1">
    <source>
        <dbReference type="SAM" id="MobiDB-lite"/>
    </source>
</evidence>
<evidence type="ECO:0000256" key="2">
    <source>
        <dbReference type="SAM" id="Phobius"/>
    </source>
</evidence>
<sequence length="184" mass="20162">MASCRPGQGDKTEVQNENPNVLNCVTSPSDTNGNRPVSSNRPPPSTGMSGLTGFHSSVFESGSTEASTSSGVSTVKILSLREGKKPTEVLGEQRAINLSRKLQPKNAQKALPQAERMLSKGCWKRNRIRVIIVIVIAFVLLVIAGFVITLYKLYYEQHELNTISTTHFMEAVTEDLTSKKMILL</sequence>
<keyword evidence="2" id="KW-1133">Transmembrane helix</keyword>
<organism evidence="3 4">
    <name type="scientific">Tropilaelaps mercedesae</name>
    <dbReference type="NCBI Taxonomy" id="418985"/>
    <lineage>
        <taxon>Eukaryota</taxon>
        <taxon>Metazoa</taxon>
        <taxon>Ecdysozoa</taxon>
        <taxon>Arthropoda</taxon>
        <taxon>Chelicerata</taxon>
        <taxon>Arachnida</taxon>
        <taxon>Acari</taxon>
        <taxon>Parasitiformes</taxon>
        <taxon>Mesostigmata</taxon>
        <taxon>Gamasina</taxon>
        <taxon>Dermanyssoidea</taxon>
        <taxon>Laelapidae</taxon>
        <taxon>Tropilaelaps</taxon>
    </lineage>
</organism>
<feature type="region of interest" description="Disordered" evidence="1">
    <location>
        <begin position="1"/>
        <end position="54"/>
    </location>
</feature>
<dbReference type="Proteomes" id="UP000192247">
    <property type="component" value="Unassembled WGS sequence"/>
</dbReference>
<gene>
    <name evidence="3" type="ORF">BIW11_00419</name>
</gene>
<reference evidence="3 4" key="1">
    <citation type="journal article" date="2017" name="Gigascience">
        <title>Draft genome of the honey bee ectoparasitic mite, Tropilaelaps mercedesae, is shaped by the parasitic life history.</title>
        <authorList>
            <person name="Dong X."/>
            <person name="Armstrong S.D."/>
            <person name="Xia D."/>
            <person name="Makepeace B.L."/>
            <person name="Darby A.C."/>
            <person name="Kadowaki T."/>
        </authorList>
    </citation>
    <scope>NUCLEOTIDE SEQUENCE [LARGE SCALE GENOMIC DNA]</scope>
    <source>
        <strain evidence="3">Wuxi-XJTLU</strain>
    </source>
</reference>
<keyword evidence="2" id="KW-0472">Membrane</keyword>
<keyword evidence="2" id="KW-0812">Transmembrane</keyword>
<protein>
    <submittedName>
        <fullName evidence="3">Uncharacterized protein</fullName>
    </submittedName>
</protein>
<evidence type="ECO:0000313" key="3">
    <source>
        <dbReference type="EMBL" id="OQR77587.1"/>
    </source>
</evidence>
<feature type="transmembrane region" description="Helical" evidence="2">
    <location>
        <begin position="130"/>
        <end position="151"/>
    </location>
</feature>
<accession>A0A1V9XVQ7</accession>
<feature type="compositionally biased region" description="Polar residues" evidence="1">
    <location>
        <begin position="15"/>
        <end position="33"/>
    </location>
</feature>
<dbReference type="EMBL" id="MNPL01003362">
    <property type="protein sequence ID" value="OQR77587.1"/>
    <property type="molecule type" value="Genomic_DNA"/>
</dbReference>
<comment type="caution">
    <text evidence="3">The sequence shown here is derived from an EMBL/GenBank/DDBJ whole genome shotgun (WGS) entry which is preliminary data.</text>
</comment>
<dbReference type="InParanoid" id="A0A1V9XVQ7"/>
<evidence type="ECO:0000313" key="4">
    <source>
        <dbReference type="Proteomes" id="UP000192247"/>
    </source>
</evidence>
<keyword evidence="4" id="KW-1185">Reference proteome</keyword>
<proteinExistence type="predicted"/>
<name>A0A1V9XVQ7_9ACAR</name>